<dbReference type="PANTHER" id="PTHR43428">
    <property type="entry name" value="ARSENATE REDUCTASE"/>
    <property type="match status" value="1"/>
</dbReference>
<gene>
    <name evidence="3" type="ORF">SAMN05421853_11037</name>
</gene>
<reference evidence="4" key="1">
    <citation type="submission" date="2016-10" db="EMBL/GenBank/DDBJ databases">
        <authorList>
            <person name="Varghese N."/>
            <person name="Submissions S."/>
        </authorList>
    </citation>
    <scope>NUCLEOTIDE SEQUENCE [LARGE SCALE GENOMIC DNA]</scope>
    <source>
        <strain evidence="4">JCM 10271</strain>
    </source>
</reference>
<keyword evidence="4" id="KW-1185">Reference proteome</keyword>
<dbReference type="Proteomes" id="UP000243106">
    <property type="component" value="Unassembled WGS sequence"/>
</dbReference>
<evidence type="ECO:0000313" key="4">
    <source>
        <dbReference type="Proteomes" id="UP000243106"/>
    </source>
</evidence>
<accession>A0A1I5ZHC5</accession>
<proteinExistence type="predicted"/>
<dbReference type="RefSeq" id="WP_093013436.1">
    <property type="nucleotide sequence ID" value="NZ_FOXV01000010.1"/>
</dbReference>
<name>A0A1I5ZHC5_9RHOB</name>
<dbReference type="AlphaFoldDB" id="A0A1I5ZHC5"/>
<dbReference type="Pfam" id="PF01451">
    <property type="entry name" value="LMWPc"/>
    <property type="match status" value="1"/>
</dbReference>
<dbReference type="PANTHER" id="PTHR43428:SF1">
    <property type="entry name" value="ARSENATE REDUCTASE"/>
    <property type="match status" value="1"/>
</dbReference>
<evidence type="ECO:0000313" key="3">
    <source>
        <dbReference type="EMBL" id="SFQ55894.1"/>
    </source>
</evidence>
<feature type="domain" description="Phosphotyrosine protein phosphatase I" evidence="2">
    <location>
        <begin position="7"/>
        <end position="149"/>
    </location>
</feature>
<dbReference type="SMART" id="SM00226">
    <property type="entry name" value="LMWPc"/>
    <property type="match status" value="1"/>
</dbReference>
<dbReference type="STRING" id="93684.SAMN05421853_11037"/>
<dbReference type="SUPFAM" id="SSF52788">
    <property type="entry name" value="Phosphotyrosine protein phosphatases I"/>
    <property type="match status" value="1"/>
</dbReference>
<dbReference type="EMBL" id="FOXV01000010">
    <property type="protein sequence ID" value="SFQ55894.1"/>
    <property type="molecule type" value="Genomic_DNA"/>
</dbReference>
<protein>
    <submittedName>
        <fullName evidence="3">Arsenate reductase</fullName>
    </submittedName>
</protein>
<dbReference type="Gene3D" id="3.40.50.2300">
    <property type="match status" value="1"/>
</dbReference>
<sequence length="149" mass="16455">MTEPLPRSVLFCCDHNAVRSPMAEGIMKKLYGADPYVQSAGVMHDADVDGFAIAVCEEIGVELSRHKVRDLTELERMGEALSGFDLIVAMTPQAQAIATDMTRLYDMTLEYWPIPDPSGTGETRATKLAAYREARDAITRAMTEKWGTP</sequence>
<dbReference type="GO" id="GO:0046685">
    <property type="term" value="P:response to arsenic-containing substance"/>
    <property type="evidence" value="ECO:0007669"/>
    <property type="project" value="UniProtKB-KW"/>
</dbReference>
<organism evidence="3 4">
    <name type="scientific">Roseivivax halotolerans</name>
    <dbReference type="NCBI Taxonomy" id="93684"/>
    <lineage>
        <taxon>Bacteria</taxon>
        <taxon>Pseudomonadati</taxon>
        <taxon>Pseudomonadota</taxon>
        <taxon>Alphaproteobacteria</taxon>
        <taxon>Rhodobacterales</taxon>
        <taxon>Roseobacteraceae</taxon>
        <taxon>Roseivivax</taxon>
    </lineage>
</organism>
<dbReference type="InterPro" id="IPR036196">
    <property type="entry name" value="Ptyr_pPase_sf"/>
</dbReference>
<dbReference type="InterPro" id="IPR023485">
    <property type="entry name" value="Ptyr_pPase"/>
</dbReference>
<evidence type="ECO:0000259" key="2">
    <source>
        <dbReference type="SMART" id="SM00226"/>
    </source>
</evidence>
<evidence type="ECO:0000256" key="1">
    <source>
        <dbReference type="ARBA" id="ARBA00022849"/>
    </source>
</evidence>
<keyword evidence="1" id="KW-0059">Arsenical resistance</keyword>